<dbReference type="SUPFAM" id="SSF54695">
    <property type="entry name" value="POZ domain"/>
    <property type="match status" value="1"/>
</dbReference>
<dbReference type="Proteomes" id="UP000440367">
    <property type="component" value="Unassembled WGS sequence"/>
</dbReference>
<dbReference type="EMBL" id="QXGE01000021">
    <property type="protein sequence ID" value="KAE9329353.1"/>
    <property type="molecule type" value="Genomic_DNA"/>
</dbReference>
<dbReference type="EMBL" id="QXGD01000034">
    <property type="protein sequence ID" value="KAE9256973.1"/>
    <property type="molecule type" value="Genomic_DNA"/>
</dbReference>
<proteinExistence type="predicted"/>
<accession>A0A6A3UU34</accession>
<evidence type="ECO:0000313" key="17">
    <source>
        <dbReference type="Proteomes" id="UP000460718"/>
    </source>
</evidence>
<protein>
    <recommendedName>
        <fullName evidence="1">SANT and BTB domain-containing protein</fullName>
    </recommendedName>
</protein>
<evidence type="ECO:0000313" key="10">
    <source>
        <dbReference type="EMBL" id="KAE9359189.1"/>
    </source>
</evidence>
<dbReference type="Gene3D" id="3.30.710.10">
    <property type="entry name" value="Potassium Channel Kv1.1, Chain A"/>
    <property type="match status" value="1"/>
</dbReference>
<dbReference type="EMBL" id="QXFY01000063">
    <property type="protein sequence ID" value="KAE9359189.1"/>
    <property type="molecule type" value="Genomic_DNA"/>
</dbReference>
<evidence type="ECO:0000259" key="1">
    <source>
        <dbReference type="Pfam" id="PF11822"/>
    </source>
</evidence>
<dbReference type="Proteomes" id="UP000460718">
    <property type="component" value="Unassembled WGS sequence"/>
</dbReference>
<dbReference type="Proteomes" id="UP000429523">
    <property type="component" value="Unassembled WGS sequence"/>
</dbReference>
<dbReference type="Proteomes" id="UP000476176">
    <property type="component" value="Unassembled WGS sequence"/>
</dbReference>
<dbReference type="Proteomes" id="UP000441208">
    <property type="component" value="Unassembled WGS sequence"/>
</dbReference>
<evidence type="ECO:0000313" key="12">
    <source>
        <dbReference type="Proteomes" id="UP000433483"/>
    </source>
</evidence>
<dbReference type="Proteomes" id="UP000437068">
    <property type="component" value="Unassembled WGS sequence"/>
</dbReference>
<dbReference type="EMBL" id="QXGB01000026">
    <property type="protein sequence ID" value="KAE9236267.1"/>
    <property type="molecule type" value="Genomic_DNA"/>
</dbReference>
<evidence type="ECO:0000313" key="18">
    <source>
        <dbReference type="Proteomes" id="UP000476176"/>
    </source>
</evidence>
<sequence length="484" mass="53979">MTAADEHSHPGILDAVISVRLCLKSPKGRGADHSRCKCVASDIMKPKLPTAAADAVSTSSPSRSVVIHVFDEYRKSSKEFTCQRDLLLAKMKYFQAYLNETNEHDEIDISVHCDVEIFELLMEYMQQRPDHEWRPRITLENIASILVSSEFLQMEELVGECVVFISTRVQDFMLLRVDFGCLSDATIAKIAGNCTPEQLQTLHDPKDKILSKLRRKKVEALVKMLQEGGRRLELCANCELLFIQDDRESLGCQKGKRQIGVHGELVGWHQPKTGWHVEVFLRELGADKSISWGAAYWYIWGSTKHFLCSVCKQKCSLLELRDCAYHPGSIVENGPAAKYSCCSARIFSADDISIRGCRTTVHVPLQGGKNTEVSSFSNVVGAPNMWEQIRACEKIARDQGPPSSADAGGCGRVDVASLFPPPQTRKSGSVVECESSSRRLNTAGEGNSLGYRKQCKVLQLQEKDRVRCQGIARQLVLQRKKATS</sequence>
<dbReference type="PANTHER" id="PTHR20946:SF0">
    <property type="entry name" value="SANT AND BTB DOMAIN REGULATOR OF CLASS SWITCH RECOMBINATION"/>
    <property type="match status" value="1"/>
</dbReference>
<gene>
    <name evidence="9" type="ORF">PF001_g957</name>
    <name evidence="8" type="ORF">PF002_g1453</name>
    <name evidence="7" type="ORF">PF004_g1894</name>
    <name evidence="6" type="ORF">PF005_g1146</name>
    <name evidence="5" type="ORF">PF006_g2058</name>
    <name evidence="4" type="ORF">PF007_g1156</name>
    <name evidence="10" type="ORF">PF008_g2354</name>
    <name evidence="2" type="ORF">PF009_g1253</name>
    <name evidence="3" type="ORF">PF011_g1760</name>
</gene>
<dbReference type="Proteomes" id="UP000433483">
    <property type="component" value="Unassembled WGS sequence"/>
</dbReference>
<dbReference type="EMBL" id="QXGA01000055">
    <property type="protein sequence ID" value="KAE9153856.1"/>
    <property type="molecule type" value="Genomic_DNA"/>
</dbReference>
<reference evidence="11 12" key="1">
    <citation type="submission" date="2018-08" db="EMBL/GenBank/DDBJ databases">
        <title>Genomic investigation of the strawberry pathogen Phytophthora fragariae indicates pathogenicity is determined by transcriptional variation in three key races.</title>
        <authorList>
            <person name="Adams T.M."/>
            <person name="Armitage A.D."/>
            <person name="Sobczyk M.K."/>
            <person name="Bates H.J."/>
            <person name="Dunwell J.M."/>
            <person name="Nellist C.F."/>
            <person name="Harrison R.J."/>
        </authorList>
    </citation>
    <scope>NUCLEOTIDE SEQUENCE [LARGE SCALE GENOMIC DNA]</scope>
    <source>
        <strain evidence="9 13">A4</strain>
        <strain evidence="8 14">BC-1</strain>
        <strain evidence="7 18">BC-23</strain>
        <strain evidence="6 12">NOV-27</strain>
        <strain evidence="5 15">NOV-5</strain>
        <strain evidence="4 16">NOV-71</strain>
        <strain evidence="10 19">NOV-77</strain>
        <strain evidence="2 11">NOV-9</strain>
        <strain evidence="3 17">SCRP245</strain>
    </source>
</reference>
<evidence type="ECO:0000313" key="7">
    <source>
        <dbReference type="EMBL" id="KAE9252628.1"/>
    </source>
</evidence>
<evidence type="ECO:0000313" key="5">
    <source>
        <dbReference type="EMBL" id="KAE9153856.1"/>
    </source>
</evidence>
<dbReference type="PANTHER" id="PTHR20946">
    <property type="entry name" value="SANT AND BTB DOMAIN REGULATOR OF CLASS SWITCH RECOMBINATION"/>
    <property type="match status" value="1"/>
</dbReference>
<evidence type="ECO:0000313" key="6">
    <source>
        <dbReference type="EMBL" id="KAE9236267.1"/>
    </source>
</evidence>
<dbReference type="EMBL" id="QXFZ01000026">
    <property type="protein sequence ID" value="KAE9139077.1"/>
    <property type="molecule type" value="Genomic_DNA"/>
</dbReference>
<dbReference type="Proteomes" id="UP000486351">
    <property type="component" value="Unassembled WGS sequence"/>
</dbReference>
<evidence type="ECO:0000313" key="14">
    <source>
        <dbReference type="Proteomes" id="UP000440367"/>
    </source>
</evidence>
<evidence type="ECO:0000313" key="13">
    <source>
        <dbReference type="Proteomes" id="UP000437068"/>
    </source>
</evidence>
<dbReference type="Pfam" id="PF11822">
    <property type="entry name" value="BTB_SANBR"/>
    <property type="match status" value="1"/>
</dbReference>
<organism evidence="5 15">
    <name type="scientific">Phytophthora fragariae</name>
    <dbReference type="NCBI Taxonomy" id="53985"/>
    <lineage>
        <taxon>Eukaryota</taxon>
        <taxon>Sar</taxon>
        <taxon>Stramenopiles</taxon>
        <taxon>Oomycota</taxon>
        <taxon>Peronosporomycetes</taxon>
        <taxon>Peronosporales</taxon>
        <taxon>Peronosporaceae</taxon>
        <taxon>Phytophthora</taxon>
    </lineage>
</organism>
<keyword evidence="12" id="KW-1185">Reference proteome</keyword>
<dbReference type="Proteomes" id="UP000440732">
    <property type="component" value="Unassembled WGS sequence"/>
</dbReference>
<feature type="domain" description="SANT and BTB" evidence="1">
    <location>
        <begin position="65"/>
        <end position="162"/>
    </location>
</feature>
<evidence type="ECO:0000313" key="2">
    <source>
        <dbReference type="EMBL" id="KAE8949202.1"/>
    </source>
</evidence>
<name>A0A6A3UU34_9STRA</name>
<evidence type="ECO:0000313" key="3">
    <source>
        <dbReference type="EMBL" id="KAE9028039.1"/>
    </source>
</evidence>
<evidence type="ECO:0000313" key="11">
    <source>
        <dbReference type="Proteomes" id="UP000429523"/>
    </source>
</evidence>
<evidence type="ECO:0000313" key="19">
    <source>
        <dbReference type="Proteomes" id="UP000486351"/>
    </source>
</evidence>
<dbReference type="EMBL" id="QXGF01000028">
    <property type="protein sequence ID" value="KAE8949202.1"/>
    <property type="molecule type" value="Genomic_DNA"/>
</dbReference>
<dbReference type="OrthoDB" id="550012at2759"/>
<dbReference type="InterPro" id="IPR011333">
    <property type="entry name" value="SKP1/BTB/POZ_sf"/>
</dbReference>
<evidence type="ECO:0000313" key="16">
    <source>
        <dbReference type="Proteomes" id="UP000441208"/>
    </source>
</evidence>
<evidence type="ECO:0000313" key="4">
    <source>
        <dbReference type="EMBL" id="KAE9139077.1"/>
    </source>
</evidence>
<evidence type="ECO:0000313" key="15">
    <source>
        <dbReference type="Proteomes" id="UP000440732"/>
    </source>
</evidence>
<evidence type="ECO:0000313" key="8">
    <source>
        <dbReference type="EMBL" id="KAE9256973.1"/>
    </source>
</evidence>
<comment type="caution">
    <text evidence="5">The sequence shown here is derived from an EMBL/GenBank/DDBJ whole genome shotgun (WGS) entry which is preliminary data.</text>
</comment>
<dbReference type="EMBL" id="QXFW01000050">
    <property type="protein sequence ID" value="KAE9028039.1"/>
    <property type="molecule type" value="Genomic_DNA"/>
</dbReference>
<dbReference type="AlphaFoldDB" id="A0A6A3UU34"/>
<evidence type="ECO:0000313" key="9">
    <source>
        <dbReference type="EMBL" id="KAE9329353.1"/>
    </source>
</evidence>
<dbReference type="InterPro" id="IPR021777">
    <property type="entry name" value="SANBR_BTB"/>
</dbReference>
<dbReference type="EMBL" id="QXGC01000050">
    <property type="protein sequence ID" value="KAE9252628.1"/>
    <property type="molecule type" value="Genomic_DNA"/>
</dbReference>
<dbReference type="InterPro" id="IPR045902">
    <property type="entry name" value="SANBR-like"/>
</dbReference>